<evidence type="ECO:0000313" key="2">
    <source>
        <dbReference type="Proteomes" id="UP001344447"/>
    </source>
</evidence>
<reference evidence="1 2" key="1">
    <citation type="submission" date="2023-11" db="EMBL/GenBank/DDBJ databases">
        <title>Dfirmibasis_genome.</title>
        <authorList>
            <person name="Edelbroek B."/>
            <person name="Kjellin J."/>
            <person name="Jerlstrom-Hultqvist J."/>
            <person name="Soderbom F."/>
        </authorList>
    </citation>
    <scope>NUCLEOTIDE SEQUENCE [LARGE SCALE GENOMIC DNA]</scope>
    <source>
        <strain evidence="1 2">TNS-C-14</strain>
    </source>
</reference>
<keyword evidence="2" id="KW-1185">Reference proteome</keyword>
<dbReference type="EMBL" id="JAVFKY010000005">
    <property type="protein sequence ID" value="KAK5576320.1"/>
    <property type="molecule type" value="Genomic_DNA"/>
</dbReference>
<evidence type="ECO:0000313" key="1">
    <source>
        <dbReference type="EMBL" id="KAK5576320.1"/>
    </source>
</evidence>
<organism evidence="1 2">
    <name type="scientific">Dictyostelium firmibasis</name>
    <dbReference type="NCBI Taxonomy" id="79012"/>
    <lineage>
        <taxon>Eukaryota</taxon>
        <taxon>Amoebozoa</taxon>
        <taxon>Evosea</taxon>
        <taxon>Eumycetozoa</taxon>
        <taxon>Dictyostelia</taxon>
        <taxon>Dictyosteliales</taxon>
        <taxon>Dictyosteliaceae</taxon>
        <taxon>Dictyostelium</taxon>
    </lineage>
</organism>
<proteinExistence type="predicted"/>
<comment type="caution">
    <text evidence="1">The sequence shown here is derived from an EMBL/GenBank/DDBJ whole genome shotgun (WGS) entry which is preliminary data.</text>
</comment>
<accession>A0AAN7YXL7</accession>
<gene>
    <name evidence="1" type="ORF">RB653_007461</name>
</gene>
<protein>
    <submittedName>
        <fullName evidence="1">Uncharacterized protein</fullName>
    </submittedName>
</protein>
<dbReference type="AlphaFoldDB" id="A0AAN7YXL7"/>
<dbReference type="Proteomes" id="UP001344447">
    <property type="component" value="Unassembled WGS sequence"/>
</dbReference>
<name>A0AAN7YXL7_9MYCE</name>
<sequence length="59" mass="7215">MKIIIKKYMNPIIKSQEYTPQTNGFMSHFIMKKILVLLEVIIKMYKRKKISKYLFNNFK</sequence>